<proteinExistence type="predicted"/>
<comment type="caution">
    <text evidence="1">The sequence shown here is derived from an EMBL/GenBank/DDBJ whole genome shotgun (WGS) entry which is preliminary data.</text>
</comment>
<name>A0AB34LIC6_PARDI</name>
<dbReference type="EMBL" id="JNHK01000058">
    <property type="protein sequence ID" value="KDS39243.1"/>
    <property type="molecule type" value="Genomic_DNA"/>
</dbReference>
<dbReference type="Proteomes" id="UP000027850">
    <property type="component" value="Unassembled WGS sequence"/>
</dbReference>
<gene>
    <name evidence="1" type="ORF">M091_4547</name>
</gene>
<protein>
    <submittedName>
        <fullName evidence="1">Uncharacterized protein</fullName>
    </submittedName>
</protein>
<organism evidence="1 2">
    <name type="scientific">Parabacteroides distasonis str. 3776 D15 i</name>
    <dbReference type="NCBI Taxonomy" id="1339342"/>
    <lineage>
        <taxon>Bacteria</taxon>
        <taxon>Pseudomonadati</taxon>
        <taxon>Bacteroidota</taxon>
        <taxon>Bacteroidia</taxon>
        <taxon>Bacteroidales</taxon>
        <taxon>Tannerellaceae</taxon>
        <taxon>Parabacteroides</taxon>
    </lineage>
</organism>
<dbReference type="AlphaFoldDB" id="A0AB34LIC6"/>
<evidence type="ECO:0000313" key="2">
    <source>
        <dbReference type="Proteomes" id="UP000027850"/>
    </source>
</evidence>
<sequence length="61" mass="7463">MLYRIHIRKLLKSYFHNANRLYPAISLKQQDSIPKYDYFSTLIQFQVYARLVFQTVAYSYH</sequence>
<accession>A0AB34LIC6</accession>
<reference evidence="1 2" key="1">
    <citation type="submission" date="2014-04" db="EMBL/GenBank/DDBJ databases">
        <authorList>
            <person name="Sears C."/>
            <person name="Carroll K."/>
            <person name="Sack B.R."/>
            <person name="Qadri F."/>
            <person name="Myers L.L."/>
            <person name="Chung G.-T."/>
            <person name="Escheverria P."/>
            <person name="Fraser C.M."/>
            <person name="Sadzewicz L."/>
            <person name="Shefchek K.A."/>
            <person name="Tallon L."/>
            <person name="Das S.P."/>
            <person name="Daugherty S."/>
            <person name="Mongodin E.F."/>
        </authorList>
    </citation>
    <scope>NUCLEOTIDE SEQUENCE [LARGE SCALE GENOMIC DNA]</scope>
    <source>
        <strain evidence="1 2">3776 D15 i</strain>
    </source>
</reference>
<evidence type="ECO:0000313" key="1">
    <source>
        <dbReference type="EMBL" id="KDS39243.1"/>
    </source>
</evidence>